<protein>
    <submittedName>
        <fullName evidence="1">Uncharacterized protein</fullName>
    </submittedName>
</protein>
<organism evidence="1 2">
    <name type="scientific">Paspalum notatum var. saurae</name>
    <dbReference type="NCBI Taxonomy" id="547442"/>
    <lineage>
        <taxon>Eukaryota</taxon>
        <taxon>Viridiplantae</taxon>
        <taxon>Streptophyta</taxon>
        <taxon>Embryophyta</taxon>
        <taxon>Tracheophyta</taxon>
        <taxon>Spermatophyta</taxon>
        <taxon>Magnoliopsida</taxon>
        <taxon>Liliopsida</taxon>
        <taxon>Poales</taxon>
        <taxon>Poaceae</taxon>
        <taxon>PACMAD clade</taxon>
        <taxon>Panicoideae</taxon>
        <taxon>Andropogonodae</taxon>
        <taxon>Paspaleae</taxon>
        <taxon>Paspalinae</taxon>
        <taxon>Paspalum</taxon>
    </lineage>
</organism>
<evidence type="ECO:0000313" key="1">
    <source>
        <dbReference type="EMBL" id="WVZ76919.1"/>
    </source>
</evidence>
<reference evidence="1 2" key="1">
    <citation type="submission" date="2024-02" db="EMBL/GenBank/DDBJ databases">
        <title>High-quality chromosome-scale genome assembly of Pensacola bahiagrass (Paspalum notatum Flugge var. saurae).</title>
        <authorList>
            <person name="Vega J.M."/>
            <person name="Podio M."/>
            <person name="Orjuela J."/>
            <person name="Siena L.A."/>
            <person name="Pessino S.C."/>
            <person name="Combes M.C."/>
            <person name="Mariac C."/>
            <person name="Albertini E."/>
            <person name="Pupilli F."/>
            <person name="Ortiz J.P.A."/>
            <person name="Leblanc O."/>
        </authorList>
    </citation>
    <scope>NUCLEOTIDE SEQUENCE [LARGE SCALE GENOMIC DNA]</scope>
    <source>
        <strain evidence="1">R1</strain>
        <tissue evidence="1">Leaf</tissue>
    </source>
</reference>
<name>A0AAQ3TMP9_PASNO</name>
<accession>A0AAQ3TMP9</accession>
<dbReference type="AlphaFoldDB" id="A0AAQ3TMP9"/>
<dbReference type="Proteomes" id="UP001341281">
    <property type="component" value="Chromosome 05"/>
</dbReference>
<proteinExistence type="predicted"/>
<dbReference type="EMBL" id="CP144749">
    <property type="protein sequence ID" value="WVZ76919.1"/>
    <property type="molecule type" value="Genomic_DNA"/>
</dbReference>
<sequence>MTDSALGELVFLHRTSMVDEFTDKFIALSCRDSNLSEPQQVQLYIVGLVNPLKTDVALRRPRTLEDAVMLARAYEQRL</sequence>
<evidence type="ECO:0000313" key="2">
    <source>
        <dbReference type="Proteomes" id="UP001341281"/>
    </source>
</evidence>
<keyword evidence="2" id="KW-1185">Reference proteome</keyword>
<gene>
    <name evidence="1" type="ORF">U9M48_024837</name>
</gene>